<dbReference type="PANTHER" id="PTHR36153:SF1">
    <property type="entry name" value="TYPE VI SECRETION SYSTEM COMPONENT TSSM1"/>
    <property type="match status" value="1"/>
</dbReference>
<accession>A0ABV7DW77</accession>
<organism evidence="5 6">
    <name type="scientific">Tabrizicola soli</name>
    <dbReference type="NCBI Taxonomy" id="2185115"/>
    <lineage>
        <taxon>Bacteria</taxon>
        <taxon>Pseudomonadati</taxon>
        <taxon>Pseudomonadota</taxon>
        <taxon>Alphaproteobacteria</taxon>
        <taxon>Rhodobacterales</taxon>
        <taxon>Paracoccaceae</taxon>
        <taxon>Tabrizicola</taxon>
    </lineage>
</organism>
<evidence type="ECO:0000259" key="3">
    <source>
        <dbReference type="Pfam" id="PF06761"/>
    </source>
</evidence>
<evidence type="ECO:0000259" key="4">
    <source>
        <dbReference type="Pfam" id="PF21070"/>
    </source>
</evidence>
<gene>
    <name evidence="5" type="ORF">ACFOD6_11110</name>
</gene>
<keyword evidence="1" id="KW-1133">Transmembrane helix</keyword>
<keyword evidence="6" id="KW-1185">Reference proteome</keyword>
<reference evidence="6" key="1">
    <citation type="journal article" date="2019" name="Int. J. Syst. Evol. Microbiol.">
        <title>The Global Catalogue of Microorganisms (GCM) 10K type strain sequencing project: providing services to taxonomists for standard genome sequencing and annotation.</title>
        <authorList>
            <consortium name="The Broad Institute Genomics Platform"/>
            <consortium name="The Broad Institute Genome Sequencing Center for Infectious Disease"/>
            <person name="Wu L."/>
            <person name="Ma J."/>
        </authorList>
    </citation>
    <scope>NUCLEOTIDE SEQUENCE [LARGE SCALE GENOMIC DNA]</scope>
    <source>
        <strain evidence="6">KCTC 62102</strain>
    </source>
</reference>
<protein>
    <submittedName>
        <fullName evidence="5">ImcF-related family protein</fullName>
    </submittedName>
</protein>
<evidence type="ECO:0000256" key="1">
    <source>
        <dbReference type="SAM" id="Phobius"/>
    </source>
</evidence>
<keyword evidence="1" id="KW-0472">Membrane</keyword>
<dbReference type="Pfam" id="PF06744">
    <property type="entry name" value="IcmF_C"/>
    <property type="match status" value="1"/>
</dbReference>
<evidence type="ECO:0000313" key="5">
    <source>
        <dbReference type="EMBL" id="MFC3086595.1"/>
    </source>
</evidence>
<dbReference type="EMBL" id="JBHRSM010000019">
    <property type="protein sequence ID" value="MFC3086595.1"/>
    <property type="molecule type" value="Genomic_DNA"/>
</dbReference>
<dbReference type="PANTHER" id="PTHR36153">
    <property type="entry name" value="INNER MEMBRANE PROTEIN-RELATED"/>
    <property type="match status" value="1"/>
</dbReference>
<feature type="domain" description="IcmF-related" evidence="3">
    <location>
        <begin position="217"/>
        <end position="503"/>
    </location>
</feature>
<dbReference type="Proteomes" id="UP001595445">
    <property type="component" value="Unassembled WGS sequence"/>
</dbReference>
<dbReference type="InterPro" id="IPR048677">
    <property type="entry name" value="TssM1_hel"/>
</dbReference>
<name>A0ABV7DW77_9RHOB</name>
<evidence type="ECO:0000313" key="6">
    <source>
        <dbReference type="Proteomes" id="UP001595445"/>
    </source>
</evidence>
<dbReference type="Pfam" id="PF21070">
    <property type="entry name" value="IcmF_helical"/>
    <property type="match status" value="1"/>
</dbReference>
<comment type="caution">
    <text evidence="5">The sequence shown here is derived from an EMBL/GenBank/DDBJ whole genome shotgun (WGS) entry which is preliminary data.</text>
</comment>
<proteinExistence type="predicted"/>
<dbReference type="RefSeq" id="WP_197645665.1">
    <property type="nucleotide sequence ID" value="NZ_JAEACP010000015.1"/>
</dbReference>
<sequence length="824" mass="88021">MSDRPDPPRTVPPAGRRAIPEPELYEHAAGPVLRMAAQLATIRGQDASLLLQRAAEALDRFDAELQRAGVPPSTVLPARYALGLVLDRAARANRAVDVALWGAGAHRLIFDGRDLSAASLRDFIRKAAEAGPEFDGVRIFLERRLATLDGSRTRLKRDMGAGWTGITLVLILAFALLVAGWAGFVEWRFHRDLTRLFDAEALAIGLDREGVIPDLPQRLTRLGAAAEGVARSAAKAPIRLFAGPLGFDAAAHADAVHDAAVQRHLPAALARAMDAALAGEGESLPLYDTLRAWAVLSGQADWSPAYLAGWLSDRAGAMPDLQPLVPHITRLDPPAGPLPQPDAELLVQARGFAAEAAEAARAFLELQRSQGAAGLAPWRPDAAVPGLAIVLQRRSGGAMDRPIPGLFTQGGWDYARRIGAGLAVQTARAEAARLFDTAPATTNDAPDRVLDLLQRETLARWKAFLADLQVRPFADPDQAVLVSGRLATRDSPLAALFPEVWTQVGGRDRTRPHAMQLRIASEFAAMIQYSEDGRMDEIAGLFAGLNVALGALDRDEPRGIQRLMSAQARGTTLAALRTAPPMLVQIVEDVLVQTSAAQADPLSNPLTRAWQAEVLPLCNKVTTARYPFAEGADASLAEVAALLGPGGAVDRFFRSRAEPFLDTTGTPWRWKPDARFAGLDPKSAEFLQRAQAIAAGLTAQGAELTLAALAERGKTFVAIGGAGGPVETALDPLTLAWPGADPQAGAEVRFTTAEGGATLAQPGEWGLFRLLDGIRLRERDGGKRFLVDLRSGGARLFMEVGFQAEANPLSRWRLLKGLVCPTAL</sequence>
<keyword evidence="1" id="KW-0812">Transmembrane</keyword>
<feature type="domain" description="Type VI secretion system IcmF C-terminal" evidence="2">
    <location>
        <begin position="731"/>
        <end position="801"/>
    </location>
</feature>
<dbReference type="Pfam" id="PF06761">
    <property type="entry name" value="IcmF-related"/>
    <property type="match status" value="1"/>
</dbReference>
<dbReference type="InterPro" id="IPR010623">
    <property type="entry name" value="IcmF_C"/>
</dbReference>
<feature type="domain" description="Type VI secretion system component TssM1 helical" evidence="4">
    <location>
        <begin position="601"/>
        <end position="695"/>
    </location>
</feature>
<evidence type="ECO:0000259" key="2">
    <source>
        <dbReference type="Pfam" id="PF06744"/>
    </source>
</evidence>
<dbReference type="InterPro" id="IPR009612">
    <property type="entry name" value="IcmF-rel"/>
</dbReference>
<dbReference type="InterPro" id="IPR053156">
    <property type="entry name" value="T6SS_TssM-like"/>
</dbReference>
<feature type="transmembrane region" description="Helical" evidence="1">
    <location>
        <begin position="161"/>
        <end position="184"/>
    </location>
</feature>